<dbReference type="AlphaFoldDB" id="A0A813MI26"/>
<feature type="transmembrane region" description="Helical" evidence="8">
    <location>
        <begin position="383"/>
        <end position="398"/>
    </location>
</feature>
<evidence type="ECO:0000256" key="8">
    <source>
        <dbReference type="SAM" id="Phobius"/>
    </source>
</evidence>
<proteinExistence type="inferred from homology"/>
<feature type="transmembrane region" description="Helical" evidence="8">
    <location>
        <begin position="172"/>
        <end position="196"/>
    </location>
</feature>
<keyword evidence="4" id="KW-0862">Zinc</keyword>
<evidence type="ECO:0000256" key="4">
    <source>
        <dbReference type="ARBA" id="ARBA00022833"/>
    </source>
</evidence>
<dbReference type="PROSITE" id="PS00185">
    <property type="entry name" value="IPNS_1"/>
    <property type="match status" value="1"/>
</dbReference>
<keyword evidence="8" id="KW-0472">Membrane</keyword>
<dbReference type="PROSITE" id="PS50105">
    <property type="entry name" value="SAM_DOMAIN"/>
    <property type="match status" value="1"/>
</dbReference>
<keyword evidence="3 7" id="KW-0863">Zinc-finger</keyword>
<dbReference type="SUPFAM" id="SSF57850">
    <property type="entry name" value="RING/U-box"/>
    <property type="match status" value="1"/>
</dbReference>
<accession>A0A813MI26</accession>
<evidence type="ECO:0000313" key="11">
    <source>
        <dbReference type="EMBL" id="CAF0722446.1"/>
    </source>
</evidence>
<dbReference type="SUPFAM" id="SSF47769">
    <property type="entry name" value="SAM/Pointed domain"/>
    <property type="match status" value="1"/>
</dbReference>
<organism evidence="11 12">
    <name type="scientific">Brachionus calyciflorus</name>
    <dbReference type="NCBI Taxonomy" id="104777"/>
    <lineage>
        <taxon>Eukaryota</taxon>
        <taxon>Metazoa</taxon>
        <taxon>Spiralia</taxon>
        <taxon>Gnathifera</taxon>
        <taxon>Rotifera</taxon>
        <taxon>Eurotatoria</taxon>
        <taxon>Monogononta</taxon>
        <taxon>Pseudotrocha</taxon>
        <taxon>Ploima</taxon>
        <taxon>Brachionidae</taxon>
        <taxon>Brachionus</taxon>
    </lineage>
</organism>
<dbReference type="PROSITE" id="PS00518">
    <property type="entry name" value="ZF_RING_1"/>
    <property type="match status" value="1"/>
</dbReference>
<dbReference type="Pfam" id="PF00097">
    <property type="entry name" value="zf-C3HC4"/>
    <property type="match status" value="1"/>
</dbReference>
<dbReference type="InterPro" id="IPR013083">
    <property type="entry name" value="Znf_RING/FYVE/PHD"/>
</dbReference>
<dbReference type="InterPro" id="IPR013761">
    <property type="entry name" value="SAM/pointed_sf"/>
</dbReference>
<dbReference type="GO" id="GO:0016491">
    <property type="term" value="F:oxidoreductase activity"/>
    <property type="evidence" value="ECO:0007669"/>
    <property type="project" value="UniProtKB-KW"/>
</dbReference>
<evidence type="ECO:0000256" key="6">
    <source>
        <dbReference type="ARBA" id="ARBA00023004"/>
    </source>
</evidence>
<dbReference type="Proteomes" id="UP000663879">
    <property type="component" value="Unassembled WGS sequence"/>
</dbReference>
<dbReference type="GO" id="GO:0008270">
    <property type="term" value="F:zinc ion binding"/>
    <property type="evidence" value="ECO:0007669"/>
    <property type="project" value="UniProtKB-KW"/>
</dbReference>
<protein>
    <recommendedName>
        <fullName evidence="13">RING-type domain-containing protein</fullName>
    </recommendedName>
</protein>
<feature type="domain" description="SAM" evidence="10">
    <location>
        <begin position="221"/>
        <end position="288"/>
    </location>
</feature>
<keyword evidence="2" id="KW-0479">Metal-binding</keyword>
<evidence type="ECO:0000256" key="5">
    <source>
        <dbReference type="ARBA" id="ARBA00023002"/>
    </source>
</evidence>
<name>A0A813MI26_9BILA</name>
<evidence type="ECO:0000313" key="12">
    <source>
        <dbReference type="Proteomes" id="UP000663879"/>
    </source>
</evidence>
<dbReference type="GO" id="GO:0005634">
    <property type="term" value="C:nucleus"/>
    <property type="evidence" value="ECO:0007669"/>
    <property type="project" value="TreeGrafter"/>
</dbReference>
<evidence type="ECO:0000256" key="1">
    <source>
        <dbReference type="ARBA" id="ARBA00008056"/>
    </source>
</evidence>
<keyword evidence="8" id="KW-1133">Transmembrane helix</keyword>
<dbReference type="Gene3D" id="1.10.150.50">
    <property type="entry name" value="Transcription Factor, Ets-1"/>
    <property type="match status" value="1"/>
</dbReference>
<dbReference type="SMART" id="SM00184">
    <property type="entry name" value="RING"/>
    <property type="match status" value="1"/>
</dbReference>
<dbReference type="InterPro" id="IPR001660">
    <property type="entry name" value="SAM"/>
</dbReference>
<sequence length="441" mass="51745">MVKFTFFEKLFKSEKSSLVTETEYLDSKDESKLINLINEGFTCGCCLQVLRRPVTLVCGHSFCQLCLAQWYLTSSNKICPTCRQEWTEAPKINYILKSSIQIVVKHELTQPHSCLTLESLNDYLKKSEILTLEETETIKKYEEKSRDNKFYKIFSSTILFIRFLLVGLSLGIYIGVIFLSVTWIFTNVLTFSINIIENRKSDFVPSLSELRKKYTVKVEEWTTDNVEEWLIQLGPWTSDFLSSARELEIDGQKLINLNHSILQSPYFDIQHDEVRNLLLNSIKILKRCHLKSTDFWENANKFQVVINSFIYQVFPRLTILYYYIFEEHTFKTFAKLAYKNIHDLNEKDIINLYPSYLNQNINQTQKDDCEQQNKYTDAKKNKISLFSLCYLLLFPYFAQKHVFNLLFYVSNKPTSLFVSANCIISTIFDIILIIDLINLTT</sequence>
<keyword evidence="8" id="KW-0812">Transmembrane</keyword>
<evidence type="ECO:0000259" key="9">
    <source>
        <dbReference type="PROSITE" id="PS50089"/>
    </source>
</evidence>
<comment type="caution">
    <text evidence="11">The sequence shown here is derived from an EMBL/GenBank/DDBJ whole genome shotgun (WGS) entry which is preliminary data.</text>
</comment>
<evidence type="ECO:0000259" key="10">
    <source>
        <dbReference type="PROSITE" id="PS50105"/>
    </source>
</evidence>
<feature type="transmembrane region" description="Helical" evidence="8">
    <location>
        <begin position="418"/>
        <end position="437"/>
    </location>
</feature>
<evidence type="ECO:0008006" key="13">
    <source>
        <dbReference type="Google" id="ProtNLM"/>
    </source>
</evidence>
<dbReference type="PANTHER" id="PTHR15898:SF13">
    <property type="entry name" value="BIFUNCTIONAL APOPTOSIS REGULATOR"/>
    <property type="match status" value="1"/>
</dbReference>
<dbReference type="GO" id="GO:0043161">
    <property type="term" value="P:proteasome-mediated ubiquitin-dependent protein catabolic process"/>
    <property type="evidence" value="ECO:0007669"/>
    <property type="project" value="TreeGrafter"/>
</dbReference>
<dbReference type="OrthoDB" id="6105938at2759"/>
<dbReference type="PANTHER" id="PTHR15898">
    <property type="entry name" value="BIFUNCTIONAL APOPTOSIS REGULATOR"/>
    <property type="match status" value="1"/>
</dbReference>
<keyword evidence="5" id="KW-0560">Oxidoreductase</keyword>
<feature type="domain" description="RING-type" evidence="9">
    <location>
        <begin position="43"/>
        <end position="83"/>
    </location>
</feature>
<dbReference type="InterPro" id="IPR018957">
    <property type="entry name" value="Znf_C3HC4_RING-type"/>
</dbReference>
<dbReference type="GO" id="GO:0061630">
    <property type="term" value="F:ubiquitin protein ligase activity"/>
    <property type="evidence" value="ECO:0007669"/>
    <property type="project" value="TreeGrafter"/>
</dbReference>
<dbReference type="InterPro" id="IPR017907">
    <property type="entry name" value="Znf_RING_CS"/>
</dbReference>
<dbReference type="EMBL" id="CAJNOC010000171">
    <property type="protein sequence ID" value="CAF0722446.1"/>
    <property type="molecule type" value="Genomic_DNA"/>
</dbReference>
<comment type="similarity">
    <text evidence="1">Belongs to the iron/ascorbate-dependent oxidoreductase family.</text>
</comment>
<reference evidence="11" key="1">
    <citation type="submission" date="2021-02" db="EMBL/GenBank/DDBJ databases">
        <authorList>
            <person name="Nowell W R."/>
        </authorList>
    </citation>
    <scope>NUCLEOTIDE SEQUENCE</scope>
    <source>
        <strain evidence="11">Ploen Becks lab</strain>
    </source>
</reference>
<evidence type="ECO:0000256" key="7">
    <source>
        <dbReference type="PROSITE-ProRule" id="PRU00175"/>
    </source>
</evidence>
<keyword evidence="12" id="KW-1185">Reference proteome</keyword>
<evidence type="ECO:0000256" key="2">
    <source>
        <dbReference type="ARBA" id="ARBA00022723"/>
    </source>
</evidence>
<dbReference type="InterPro" id="IPR002057">
    <property type="entry name" value="Isopenicillin-N_synth_CS"/>
</dbReference>
<gene>
    <name evidence="11" type="ORF">OXX778_LOCUS2263</name>
</gene>
<dbReference type="Gene3D" id="3.30.40.10">
    <property type="entry name" value="Zinc/RING finger domain, C3HC4 (zinc finger)"/>
    <property type="match status" value="1"/>
</dbReference>
<dbReference type="GO" id="GO:0005506">
    <property type="term" value="F:iron ion binding"/>
    <property type="evidence" value="ECO:0007669"/>
    <property type="project" value="InterPro"/>
</dbReference>
<evidence type="ECO:0000256" key="3">
    <source>
        <dbReference type="ARBA" id="ARBA00022771"/>
    </source>
</evidence>
<dbReference type="InterPro" id="IPR001841">
    <property type="entry name" value="Znf_RING"/>
</dbReference>
<keyword evidence="6" id="KW-0408">Iron</keyword>
<dbReference type="PROSITE" id="PS50089">
    <property type="entry name" value="ZF_RING_2"/>
    <property type="match status" value="1"/>
</dbReference>